<reference evidence="1 2" key="1">
    <citation type="journal article" date="2018" name="BMC Genomics">
        <title>The genome of Naegleria lovaniensis, the basis for a comparative approach to unravel pathogenicity factors of the human pathogenic amoeba N. fowleri.</title>
        <authorList>
            <person name="Liechti N."/>
            <person name="Schurch N."/>
            <person name="Bruggmann R."/>
            <person name="Wittwer M."/>
        </authorList>
    </citation>
    <scope>NUCLEOTIDE SEQUENCE [LARGE SCALE GENOMIC DNA]</scope>
    <source>
        <strain evidence="1 2">ATCC 30569</strain>
    </source>
</reference>
<sequence>MNQTIPSTLRRSSLAAAIHGKNWFFNNLLCDTNIRNYNMQTKSNSKILFNIHSNCFQVRNITSNFWSKIGDNLQNQITEWISAIQKEDQQFSQPQPLLLPLNIENQTLAQRKDPTNQEVTVYIKDFWLLILQLQIC</sequence>
<name>A0AA88GI70_NAELO</name>
<dbReference type="AlphaFoldDB" id="A0AA88GI70"/>
<dbReference type="EMBL" id="PYSW02000030">
    <property type="protein sequence ID" value="KAG2379053.1"/>
    <property type="molecule type" value="Genomic_DNA"/>
</dbReference>
<organism evidence="1 2">
    <name type="scientific">Naegleria lovaniensis</name>
    <name type="common">Amoeba</name>
    <dbReference type="NCBI Taxonomy" id="51637"/>
    <lineage>
        <taxon>Eukaryota</taxon>
        <taxon>Discoba</taxon>
        <taxon>Heterolobosea</taxon>
        <taxon>Tetramitia</taxon>
        <taxon>Eutetramitia</taxon>
        <taxon>Vahlkampfiidae</taxon>
        <taxon>Naegleria</taxon>
    </lineage>
</organism>
<accession>A0AA88GI70</accession>
<evidence type="ECO:0000313" key="1">
    <source>
        <dbReference type="EMBL" id="KAG2379053.1"/>
    </source>
</evidence>
<keyword evidence="2" id="KW-1185">Reference proteome</keyword>
<gene>
    <name evidence="1" type="ORF">C9374_007691</name>
</gene>
<evidence type="ECO:0000313" key="2">
    <source>
        <dbReference type="Proteomes" id="UP000816034"/>
    </source>
</evidence>
<dbReference type="Proteomes" id="UP000816034">
    <property type="component" value="Unassembled WGS sequence"/>
</dbReference>
<dbReference type="GeneID" id="68100145"/>
<protein>
    <submittedName>
        <fullName evidence="1">Uncharacterized protein</fullName>
    </submittedName>
</protein>
<dbReference type="RefSeq" id="XP_044546315.1">
    <property type="nucleotide sequence ID" value="XM_044697684.1"/>
</dbReference>
<proteinExistence type="predicted"/>
<comment type="caution">
    <text evidence="1">The sequence shown here is derived from an EMBL/GenBank/DDBJ whole genome shotgun (WGS) entry which is preliminary data.</text>
</comment>